<dbReference type="Pfam" id="PF07690">
    <property type="entry name" value="MFS_1"/>
    <property type="match status" value="1"/>
</dbReference>
<dbReference type="InterPro" id="IPR036259">
    <property type="entry name" value="MFS_trans_sf"/>
</dbReference>
<dbReference type="InterPro" id="IPR020846">
    <property type="entry name" value="MFS_dom"/>
</dbReference>
<keyword evidence="3 5" id="KW-1133">Transmembrane helix</keyword>
<dbReference type="Gene3D" id="1.20.1250.20">
    <property type="entry name" value="MFS general substrate transporter like domains"/>
    <property type="match status" value="1"/>
</dbReference>
<name>A0A1H5JXI1_9ACTN</name>
<evidence type="ECO:0000259" key="6">
    <source>
        <dbReference type="PROSITE" id="PS50850"/>
    </source>
</evidence>
<protein>
    <submittedName>
        <fullName evidence="7">Major Facilitator Superfamily protein</fullName>
    </submittedName>
</protein>
<feature type="transmembrane region" description="Helical" evidence="5">
    <location>
        <begin position="446"/>
        <end position="468"/>
    </location>
</feature>
<sequence>MAPGPRQATATHGHVVRALSGLLLAVFVVSLSGTVVATALPRIIAELGGSQRQYAWVVTATLLTITASGPIWGKLADRASRRTLVQLAFSIFALGSVLAGFSPNTEMLILFRAFEGAGMGGLGALAPTVIASLVGPRERSRYVGYFVAVGAIATLGGPLIGGLIVDVPLLGWRWCFWIVAPIAVAAVLLLRRMPELPVVRPGCRFDWLGAFLVPIAICILMIWVTSAGADFGWRSRISLGLLVVSATLIVCSVFVEHRAADPLLPLWLLRNRTMPIALFAITVAGASLVVSSVFLAQYFQIARRYSPTESGLLLLPLLAAVVGATLVCGRITSRTGRVKAPLVVGGALSVMGFALLGGVDDSTSLGSLCLSMMILGLGIGSCAPNLVVVAQNLLDYPDLGAGTSLLTFFQSFGGAAGISVLGAVFASQVSDRASDHTGIEYAYGAASGRVFLICAALAGAAFIAVLFVRESHVAAEQSGGDGAAHDLGAQRPV</sequence>
<feature type="transmembrane region" description="Helical" evidence="5">
    <location>
        <begin position="311"/>
        <end position="328"/>
    </location>
</feature>
<dbReference type="InterPro" id="IPR011701">
    <property type="entry name" value="MFS"/>
</dbReference>
<comment type="subcellular location">
    <subcellularLocation>
        <location evidence="1">Cell membrane</location>
        <topology evidence="1">Multi-pass membrane protein</topology>
    </subcellularLocation>
</comment>
<feature type="transmembrane region" description="Helical" evidence="5">
    <location>
        <begin position="405"/>
        <end position="426"/>
    </location>
</feature>
<evidence type="ECO:0000256" key="3">
    <source>
        <dbReference type="ARBA" id="ARBA00022989"/>
    </source>
</evidence>
<feature type="transmembrane region" description="Helical" evidence="5">
    <location>
        <begin position="171"/>
        <end position="193"/>
    </location>
</feature>
<dbReference type="PANTHER" id="PTHR23501">
    <property type="entry name" value="MAJOR FACILITATOR SUPERFAMILY"/>
    <property type="match status" value="1"/>
</dbReference>
<dbReference type="STRING" id="561176.SAMN04488561_1766"/>
<organism evidence="7 8">
    <name type="scientific">Jiangella alba</name>
    <dbReference type="NCBI Taxonomy" id="561176"/>
    <lineage>
        <taxon>Bacteria</taxon>
        <taxon>Bacillati</taxon>
        <taxon>Actinomycetota</taxon>
        <taxon>Actinomycetes</taxon>
        <taxon>Jiangellales</taxon>
        <taxon>Jiangellaceae</taxon>
        <taxon>Jiangella</taxon>
    </lineage>
</organism>
<evidence type="ECO:0000313" key="8">
    <source>
        <dbReference type="Proteomes" id="UP000181980"/>
    </source>
</evidence>
<keyword evidence="2 5" id="KW-0812">Transmembrane</keyword>
<keyword evidence="4 5" id="KW-0472">Membrane</keyword>
<dbReference type="PROSITE" id="PS50850">
    <property type="entry name" value="MFS"/>
    <property type="match status" value="1"/>
</dbReference>
<feature type="transmembrane region" description="Helical" evidence="5">
    <location>
        <begin position="205"/>
        <end position="225"/>
    </location>
</feature>
<feature type="transmembrane region" description="Helical" evidence="5">
    <location>
        <begin position="276"/>
        <end position="299"/>
    </location>
</feature>
<feature type="transmembrane region" description="Helical" evidence="5">
    <location>
        <begin position="84"/>
        <end position="103"/>
    </location>
</feature>
<gene>
    <name evidence="7" type="ORF">SAMN04488561_1766</name>
</gene>
<feature type="transmembrane region" description="Helical" evidence="5">
    <location>
        <begin position="340"/>
        <end position="359"/>
    </location>
</feature>
<accession>A0A1H5JXI1</accession>
<dbReference type="Proteomes" id="UP000181980">
    <property type="component" value="Unassembled WGS sequence"/>
</dbReference>
<evidence type="ECO:0000313" key="7">
    <source>
        <dbReference type="EMBL" id="SEE56631.1"/>
    </source>
</evidence>
<feature type="transmembrane region" description="Helical" evidence="5">
    <location>
        <begin position="237"/>
        <end position="255"/>
    </location>
</feature>
<reference evidence="8" key="1">
    <citation type="submission" date="2016-10" db="EMBL/GenBank/DDBJ databases">
        <authorList>
            <person name="Varghese N."/>
            <person name="Submissions S."/>
        </authorList>
    </citation>
    <scope>NUCLEOTIDE SEQUENCE [LARGE SCALE GENOMIC DNA]</scope>
    <source>
        <strain evidence="8">DSM 45237</strain>
    </source>
</reference>
<feature type="transmembrane region" description="Helical" evidence="5">
    <location>
        <begin position="109"/>
        <end position="130"/>
    </location>
</feature>
<feature type="transmembrane region" description="Helical" evidence="5">
    <location>
        <begin position="365"/>
        <end position="393"/>
    </location>
</feature>
<dbReference type="AlphaFoldDB" id="A0A1H5JXI1"/>
<feature type="transmembrane region" description="Helical" evidence="5">
    <location>
        <begin position="53"/>
        <end position="72"/>
    </location>
</feature>
<dbReference type="PANTHER" id="PTHR23501:SF197">
    <property type="entry name" value="COMD"/>
    <property type="match status" value="1"/>
</dbReference>
<evidence type="ECO:0000256" key="1">
    <source>
        <dbReference type="ARBA" id="ARBA00004651"/>
    </source>
</evidence>
<feature type="domain" description="Major facilitator superfamily (MFS) profile" evidence="6">
    <location>
        <begin position="18"/>
        <end position="473"/>
    </location>
</feature>
<proteinExistence type="predicted"/>
<feature type="transmembrane region" description="Helical" evidence="5">
    <location>
        <begin position="142"/>
        <end position="165"/>
    </location>
</feature>
<dbReference type="SUPFAM" id="SSF103473">
    <property type="entry name" value="MFS general substrate transporter"/>
    <property type="match status" value="1"/>
</dbReference>
<keyword evidence="8" id="KW-1185">Reference proteome</keyword>
<dbReference type="OrthoDB" id="7375466at2"/>
<evidence type="ECO:0000256" key="2">
    <source>
        <dbReference type="ARBA" id="ARBA00022692"/>
    </source>
</evidence>
<dbReference type="GO" id="GO:0022857">
    <property type="term" value="F:transmembrane transporter activity"/>
    <property type="evidence" value="ECO:0007669"/>
    <property type="project" value="InterPro"/>
</dbReference>
<dbReference type="EMBL" id="FNUC01000003">
    <property type="protein sequence ID" value="SEE56631.1"/>
    <property type="molecule type" value="Genomic_DNA"/>
</dbReference>
<evidence type="ECO:0000256" key="5">
    <source>
        <dbReference type="SAM" id="Phobius"/>
    </source>
</evidence>
<evidence type="ECO:0000256" key="4">
    <source>
        <dbReference type="ARBA" id="ARBA00023136"/>
    </source>
</evidence>
<dbReference type="GO" id="GO:0005886">
    <property type="term" value="C:plasma membrane"/>
    <property type="evidence" value="ECO:0007669"/>
    <property type="project" value="UniProtKB-SubCell"/>
</dbReference>
<dbReference type="Gene3D" id="1.20.1720.10">
    <property type="entry name" value="Multidrug resistance protein D"/>
    <property type="match status" value="1"/>
</dbReference>
<dbReference type="RefSeq" id="WP_069110884.1">
    <property type="nucleotide sequence ID" value="NZ_FNUC01000003.1"/>
</dbReference>